<accession>A0A433X442</accession>
<dbReference type="RefSeq" id="WP_127189559.1">
    <property type="nucleotide sequence ID" value="NZ_RZNJ01000006.1"/>
</dbReference>
<dbReference type="EMBL" id="RZNJ01000006">
    <property type="protein sequence ID" value="RUT28835.1"/>
    <property type="molecule type" value="Genomic_DNA"/>
</dbReference>
<dbReference type="CDD" id="cd19166">
    <property type="entry name" value="HemeO-bac"/>
    <property type="match status" value="1"/>
</dbReference>
<keyword evidence="2" id="KW-1185">Reference proteome</keyword>
<dbReference type="InterPro" id="IPR016084">
    <property type="entry name" value="Haem_Oase-like_multi-hlx"/>
</dbReference>
<sequence length="202" mass="21298">MLASLHRPTLGERLKAGTATAHHRLEAGMDIDAMAADMPRLRGLLERFHGIHAVLEPLFALRLPEGLMAGRGRLGALRADLVALGHDGASLDALPRADAAAAIADTAPGALGACYVLEGSTLGGRVIGRALARSGDPRLARIAYFDPYGAHAGSMWNAFRRDLEAGADPETDEEVIHAANETFTLLQSWLAPALAPLPDPHP</sequence>
<evidence type="ECO:0000313" key="1">
    <source>
        <dbReference type="EMBL" id="RUT28835.1"/>
    </source>
</evidence>
<gene>
    <name evidence="1" type="ORF">EMQ25_15715</name>
</gene>
<dbReference type="AlphaFoldDB" id="A0A433X442"/>
<organism evidence="1 2">
    <name type="scientific">Arsenicitalea aurantiaca</name>
    <dbReference type="NCBI Taxonomy" id="1783274"/>
    <lineage>
        <taxon>Bacteria</taxon>
        <taxon>Pseudomonadati</taxon>
        <taxon>Pseudomonadota</taxon>
        <taxon>Alphaproteobacteria</taxon>
        <taxon>Hyphomicrobiales</taxon>
        <taxon>Devosiaceae</taxon>
        <taxon>Arsenicitalea</taxon>
    </lineage>
</organism>
<reference evidence="1 2" key="1">
    <citation type="journal article" date="2016" name="Int. J. Syst. Evol. Microbiol.">
        <title>Arsenicitalea aurantiaca gen. nov., sp. nov., a new member of the family Hyphomicrobiaceae, isolated from high-arsenic sediment.</title>
        <authorList>
            <person name="Mu Y."/>
            <person name="Zhou L."/>
            <person name="Zeng X.C."/>
            <person name="Liu L."/>
            <person name="Pan Y."/>
            <person name="Chen X."/>
            <person name="Wang J."/>
            <person name="Li S."/>
            <person name="Li W.J."/>
            <person name="Wang Y."/>
        </authorList>
    </citation>
    <scope>NUCLEOTIDE SEQUENCE [LARGE SCALE GENOMIC DNA]</scope>
    <source>
        <strain evidence="1 2">42-50</strain>
    </source>
</reference>
<name>A0A433X442_9HYPH</name>
<dbReference type="OrthoDB" id="9149607at2"/>
<comment type="caution">
    <text evidence="1">The sequence shown here is derived from an EMBL/GenBank/DDBJ whole genome shotgun (WGS) entry which is preliminary data.</text>
</comment>
<evidence type="ECO:0000313" key="2">
    <source>
        <dbReference type="Proteomes" id="UP000281547"/>
    </source>
</evidence>
<proteinExistence type="predicted"/>
<protein>
    <submittedName>
        <fullName evidence="1">Biliverdin-producing heme oxygenase</fullName>
    </submittedName>
</protein>
<dbReference type="Proteomes" id="UP000281547">
    <property type="component" value="Unassembled WGS sequence"/>
</dbReference>
<dbReference type="Gene3D" id="1.20.910.10">
    <property type="entry name" value="Heme oxygenase-like"/>
    <property type="match status" value="1"/>
</dbReference>
<dbReference type="SUPFAM" id="SSF48613">
    <property type="entry name" value="Heme oxygenase-like"/>
    <property type="match status" value="1"/>
</dbReference>